<evidence type="ECO:0000313" key="4">
    <source>
        <dbReference type="EMBL" id="KAK1631884.1"/>
    </source>
</evidence>
<protein>
    <recommendedName>
        <fullName evidence="3">CCHC-type domain-containing protein</fullName>
    </recommendedName>
</protein>
<accession>A0AAD8RVI1</accession>
<dbReference type="EMBL" id="JAUUTY010000005">
    <property type="protein sequence ID" value="KAK1631884.1"/>
    <property type="molecule type" value="Genomic_DNA"/>
</dbReference>
<gene>
    <name evidence="4" type="ORF">QYE76_006199</name>
</gene>
<feature type="compositionally biased region" description="Basic residues" evidence="2">
    <location>
        <begin position="677"/>
        <end position="687"/>
    </location>
</feature>
<feature type="region of interest" description="Disordered" evidence="2">
    <location>
        <begin position="1"/>
        <end position="21"/>
    </location>
</feature>
<feature type="domain" description="CCHC-type" evidence="3">
    <location>
        <begin position="50"/>
        <end position="64"/>
    </location>
</feature>
<dbReference type="Proteomes" id="UP001231189">
    <property type="component" value="Unassembled WGS sequence"/>
</dbReference>
<evidence type="ECO:0000256" key="2">
    <source>
        <dbReference type="SAM" id="MobiDB-lite"/>
    </source>
</evidence>
<evidence type="ECO:0000256" key="1">
    <source>
        <dbReference type="PROSITE-ProRule" id="PRU00047"/>
    </source>
</evidence>
<dbReference type="Gene3D" id="4.10.60.10">
    <property type="entry name" value="Zinc finger, CCHC-type"/>
    <property type="match status" value="1"/>
</dbReference>
<dbReference type="AlphaFoldDB" id="A0AAD8RVI1"/>
<feature type="domain" description="CCHC-type" evidence="3">
    <location>
        <begin position="31"/>
        <end position="44"/>
    </location>
</feature>
<dbReference type="InterPro" id="IPR036875">
    <property type="entry name" value="Znf_CCHC_sf"/>
</dbReference>
<dbReference type="SUPFAM" id="SSF57756">
    <property type="entry name" value="Retrovirus zinc finger-like domains"/>
    <property type="match status" value="1"/>
</dbReference>
<evidence type="ECO:0000313" key="5">
    <source>
        <dbReference type="Proteomes" id="UP001231189"/>
    </source>
</evidence>
<organism evidence="4 5">
    <name type="scientific">Lolium multiflorum</name>
    <name type="common">Italian ryegrass</name>
    <name type="synonym">Lolium perenne subsp. multiflorum</name>
    <dbReference type="NCBI Taxonomy" id="4521"/>
    <lineage>
        <taxon>Eukaryota</taxon>
        <taxon>Viridiplantae</taxon>
        <taxon>Streptophyta</taxon>
        <taxon>Embryophyta</taxon>
        <taxon>Tracheophyta</taxon>
        <taxon>Spermatophyta</taxon>
        <taxon>Magnoliopsida</taxon>
        <taxon>Liliopsida</taxon>
        <taxon>Poales</taxon>
        <taxon>Poaceae</taxon>
        <taxon>BOP clade</taxon>
        <taxon>Pooideae</taxon>
        <taxon>Poodae</taxon>
        <taxon>Poeae</taxon>
        <taxon>Poeae Chloroplast Group 2 (Poeae type)</taxon>
        <taxon>Loliodinae</taxon>
        <taxon>Loliinae</taxon>
        <taxon>Lolium</taxon>
    </lineage>
</organism>
<dbReference type="PROSITE" id="PS50158">
    <property type="entry name" value="ZF_CCHC"/>
    <property type="match status" value="2"/>
</dbReference>
<dbReference type="PANTHER" id="PTHR33170">
    <property type="entry name" value="DUF4283 DOMAIN-CONTAINING PROTEIN-RELATED"/>
    <property type="match status" value="1"/>
</dbReference>
<dbReference type="Pfam" id="PF00098">
    <property type="entry name" value="zf-CCHC"/>
    <property type="match status" value="1"/>
</dbReference>
<feature type="compositionally biased region" description="Acidic residues" evidence="2">
    <location>
        <begin position="285"/>
        <end position="295"/>
    </location>
</feature>
<keyword evidence="1" id="KW-0479">Metal-binding</keyword>
<dbReference type="GO" id="GO:0003676">
    <property type="term" value="F:nucleic acid binding"/>
    <property type="evidence" value="ECO:0007669"/>
    <property type="project" value="InterPro"/>
</dbReference>
<dbReference type="PANTHER" id="PTHR33170:SF2">
    <property type="entry name" value="OS12G0531500 PROTEIN"/>
    <property type="match status" value="1"/>
</dbReference>
<dbReference type="SMART" id="SM00343">
    <property type="entry name" value="ZnF_C2HC"/>
    <property type="match status" value="2"/>
</dbReference>
<keyword evidence="1" id="KW-0862">Zinc</keyword>
<comment type="caution">
    <text evidence="4">The sequence shown here is derived from an EMBL/GenBank/DDBJ whole genome shotgun (WGS) entry which is preliminary data.</text>
</comment>
<dbReference type="InterPro" id="IPR001878">
    <property type="entry name" value="Znf_CCHC"/>
</dbReference>
<feature type="compositionally biased region" description="Polar residues" evidence="2">
    <location>
        <begin position="314"/>
        <end position="331"/>
    </location>
</feature>
<keyword evidence="1" id="KW-0863">Zinc-finger</keyword>
<keyword evidence="5" id="KW-1185">Reference proteome</keyword>
<feature type="region of interest" description="Disordered" evidence="2">
    <location>
        <begin position="262"/>
        <end position="342"/>
    </location>
</feature>
<dbReference type="GO" id="GO:0008270">
    <property type="term" value="F:zinc ion binding"/>
    <property type="evidence" value="ECO:0007669"/>
    <property type="project" value="UniProtKB-KW"/>
</dbReference>
<evidence type="ECO:0000259" key="3">
    <source>
        <dbReference type="PROSITE" id="PS50158"/>
    </source>
</evidence>
<feature type="region of interest" description="Disordered" evidence="2">
    <location>
        <begin position="599"/>
        <end position="687"/>
    </location>
</feature>
<reference evidence="4" key="1">
    <citation type="submission" date="2023-07" db="EMBL/GenBank/DDBJ databases">
        <title>A chromosome-level genome assembly of Lolium multiflorum.</title>
        <authorList>
            <person name="Chen Y."/>
            <person name="Copetti D."/>
            <person name="Kolliker R."/>
            <person name="Studer B."/>
        </authorList>
    </citation>
    <scope>NUCLEOTIDE SEQUENCE</scope>
    <source>
        <strain evidence="4">02402/16</strain>
        <tissue evidence="4">Leaf</tissue>
    </source>
</reference>
<sequence>MAQGAHVPAKSKNKAKQGAGHSQGAAVGGECFRCGRAGHFQSDCSYDPLCVLCSKEGHISANCPTRGRPLLLQQMGHAFNGCGFFNIEVDLIREETKGAQYTAMIRFSNNPLSEEELSGELKSLVDECWDWQVTRQSESEFSVQFPSRATLKLSTGSGKLHLPLSDIDVHIREAFVAPKPGKPFPSVWVQLTGLPRDVLVRDRLMAALVLVGRPIDVDELSLKKWTTEPVRVRFQCRHPERIKGSFQLCVNGEPYTIGVKAELGRSAGGPGPDVPPKPPAPRDDDAGDDESDPSGEVETWNRHGWKGNGKAKSTAEQGTQLSGAAGSSQLSRGGGSWSAPASGKTAIRIDNQYGSNLGSFPSLLEAAVSKGAIIPTAVDPEGLVVKKRLSAEVVEAVIGGEEASLVSGETTSQVTDPVEVWLLPSPCSARPTPGAGPMAGHERAGGVGLEGSLEAVEALMDAEEVLGPQGLPVVTPALEVPAVPATARGRRSKAVPVPTGTCSEAATTTLAALRKSSRYKGASASKPVLEKAMERAAEKNLETGNFVVLDHLSDSHFSTLASDCCIVFTPSAGTPAEALSMIRAKERLQGSLAAVARRQAQEATDGAAREAAQPPATDVALAQDPPRADQGVGDVEEEQTGQGLAAGRGGDSPLTAFAGGGRQTRARAPRRSTLTVRKGRGKKSSAK</sequence>
<name>A0AAD8RVI1_LOLMU</name>
<proteinExistence type="predicted"/>